<evidence type="ECO:0000256" key="1">
    <source>
        <dbReference type="SAM" id="MobiDB-lite"/>
    </source>
</evidence>
<feature type="chain" id="PRO_5042830070" evidence="2">
    <location>
        <begin position="18"/>
        <end position="198"/>
    </location>
</feature>
<protein>
    <submittedName>
        <fullName evidence="3">Uncharacterized protein</fullName>
    </submittedName>
</protein>
<evidence type="ECO:0000313" key="3">
    <source>
        <dbReference type="EMBL" id="KAK5949115.1"/>
    </source>
</evidence>
<dbReference type="EMBL" id="JAKLMC020000039">
    <property type="protein sequence ID" value="KAK5949115.1"/>
    <property type="molecule type" value="Genomic_DNA"/>
</dbReference>
<keyword evidence="4" id="KW-1185">Reference proteome</keyword>
<dbReference type="Proteomes" id="UP001316803">
    <property type="component" value="Unassembled WGS sequence"/>
</dbReference>
<organism evidence="3 4">
    <name type="scientific">Knufia fluminis</name>
    <dbReference type="NCBI Taxonomy" id="191047"/>
    <lineage>
        <taxon>Eukaryota</taxon>
        <taxon>Fungi</taxon>
        <taxon>Dikarya</taxon>
        <taxon>Ascomycota</taxon>
        <taxon>Pezizomycotina</taxon>
        <taxon>Eurotiomycetes</taxon>
        <taxon>Chaetothyriomycetidae</taxon>
        <taxon>Chaetothyriales</taxon>
        <taxon>Trichomeriaceae</taxon>
        <taxon>Knufia</taxon>
    </lineage>
</organism>
<evidence type="ECO:0000313" key="4">
    <source>
        <dbReference type="Proteomes" id="UP001316803"/>
    </source>
</evidence>
<sequence length="198" mass="20734">MRLPILITATIASSAAALPSAPHKVGLTSTTLLTHATRSAPHVLVPTSLPTNTPQPTTLSTTGNGARSAPHVLVPTSTPVPPSSPTKTLPPTTLTTKTLVTRSERQLVVPSVISLPTGPGIQLEPGLQNEAENNNWDFPRLGWDTPQPGTISPITMATATPEDASNSVSERGVCWNHICGHPDGPTKQPWETKPPQGP</sequence>
<feature type="compositionally biased region" description="Low complexity" evidence="1">
    <location>
        <begin position="46"/>
        <end position="62"/>
    </location>
</feature>
<gene>
    <name evidence="3" type="ORF">OHC33_009856</name>
</gene>
<dbReference type="AlphaFoldDB" id="A0AAN8I3Y0"/>
<feature type="region of interest" description="Disordered" evidence="1">
    <location>
        <begin position="44"/>
        <end position="66"/>
    </location>
</feature>
<reference evidence="3 4" key="1">
    <citation type="submission" date="2022-12" db="EMBL/GenBank/DDBJ databases">
        <title>Genomic features and morphological characterization of a novel Knufia sp. strain isolated from spacecraft assembly facility.</title>
        <authorList>
            <person name="Teixeira M."/>
            <person name="Chander A.M."/>
            <person name="Stajich J.E."/>
            <person name="Venkateswaran K."/>
        </authorList>
    </citation>
    <scope>NUCLEOTIDE SEQUENCE [LARGE SCALE GENOMIC DNA]</scope>
    <source>
        <strain evidence="3 4">FJI-L2-BK-P2</strain>
    </source>
</reference>
<accession>A0AAN8I3Y0</accession>
<evidence type="ECO:0000256" key="2">
    <source>
        <dbReference type="SAM" id="SignalP"/>
    </source>
</evidence>
<comment type="caution">
    <text evidence="3">The sequence shown here is derived from an EMBL/GenBank/DDBJ whole genome shotgun (WGS) entry which is preliminary data.</text>
</comment>
<name>A0AAN8I3Y0_9EURO</name>
<proteinExistence type="predicted"/>
<keyword evidence="2" id="KW-0732">Signal</keyword>
<feature type="region of interest" description="Disordered" evidence="1">
    <location>
        <begin position="179"/>
        <end position="198"/>
    </location>
</feature>
<feature type="signal peptide" evidence="2">
    <location>
        <begin position="1"/>
        <end position="17"/>
    </location>
</feature>